<proteinExistence type="predicted"/>
<name>A0A4U6RHN4_BRAEL</name>
<evidence type="ECO:0000313" key="1">
    <source>
        <dbReference type="EMBL" id="TKV73904.1"/>
    </source>
</evidence>
<gene>
    <name evidence="1" type="ORF">FDV58_35240</name>
</gene>
<dbReference type="AlphaFoldDB" id="A0A4U6RHN4"/>
<reference evidence="1 2" key="1">
    <citation type="submission" date="2019-05" db="EMBL/GenBank/DDBJ databases">
        <title>Draft Genome of Bradyrhizobium elkanii strain SEMIA 938, Used in Commercial Inoculants for Lupinus spp. in Brazil.</title>
        <authorList>
            <person name="Hungria M."/>
            <person name="Delamuta J.R.M."/>
            <person name="Ribeiro R.A."/>
            <person name="Nogueira M.A."/>
        </authorList>
    </citation>
    <scope>NUCLEOTIDE SEQUENCE [LARGE SCALE GENOMIC DNA]</scope>
    <source>
        <strain evidence="1 2">Semia 938</strain>
    </source>
</reference>
<sequence>MTSHFYRLLYRFRMRAHAETLFWRSGYEKEERLWLQYSLIRLGSELRQSGHWSSPACQPVGDAAEVIVNAS</sequence>
<protein>
    <submittedName>
        <fullName evidence="1">Uncharacterized protein</fullName>
    </submittedName>
</protein>
<dbReference type="Proteomes" id="UP000305095">
    <property type="component" value="Unassembled WGS sequence"/>
</dbReference>
<accession>A0A4U6RHN4</accession>
<dbReference type="EMBL" id="SZZP01000030">
    <property type="protein sequence ID" value="TKV73904.1"/>
    <property type="molecule type" value="Genomic_DNA"/>
</dbReference>
<dbReference type="RefSeq" id="WP_137483196.1">
    <property type="nucleotide sequence ID" value="NZ_SZZP01000030.1"/>
</dbReference>
<organism evidence="1 2">
    <name type="scientific">Bradyrhizobium elkanii</name>
    <dbReference type="NCBI Taxonomy" id="29448"/>
    <lineage>
        <taxon>Bacteria</taxon>
        <taxon>Pseudomonadati</taxon>
        <taxon>Pseudomonadota</taxon>
        <taxon>Alphaproteobacteria</taxon>
        <taxon>Hyphomicrobiales</taxon>
        <taxon>Nitrobacteraceae</taxon>
        <taxon>Bradyrhizobium</taxon>
    </lineage>
</organism>
<evidence type="ECO:0000313" key="2">
    <source>
        <dbReference type="Proteomes" id="UP000305095"/>
    </source>
</evidence>
<comment type="caution">
    <text evidence="1">The sequence shown here is derived from an EMBL/GenBank/DDBJ whole genome shotgun (WGS) entry which is preliminary data.</text>
</comment>